<evidence type="ECO:0000313" key="3">
    <source>
        <dbReference type="Proteomes" id="UP000007799"/>
    </source>
</evidence>
<dbReference type="GeneID" id="16071653"/>
<proteinExistence type="predicted"/>
<dbReference type="InterPro" id="IPR016135">
    <property type="entry name" value="UBQ-conjugating_enzyme/RWD"/>
</dbReference>
<dbReference type="RefSeq" id="XP_004991091.1">
    <property type="nucleotide sequence ID" value="XM_004991034.1"/>
</dbReference>
<evidence type="ECO:0000313" key="2">
    <source>
        <dbReference type="EMBL" id="EGD76719.1"/>
    </source>
</evidence>
<reference evidence="2" key="1">
    <citation type="submission" date="2009-08" db="EMBL/GenBank/DDBJ databases">
        <title>Annotation of Salpingoeca rosetta.</title>
        <authorList>
            <consortium name="The Broad Institute Genome Sequencing Platform"/>
            <person name="Russ C."/>
            <person name="Cuomo C."/>
            <person name="Burger G."/>
            <person name="Gray M.W."/>
            <person name="Holland P.W.H."/>
            <person name="King N."/>
            <person name="Lang F.B.F."/>
            <person name="Roger A.J."/>
            <person name="Ruiz-Trillo I."/>
            <person name="Young S.K."/>
            <person name="Zeng Q."/>
            <person name="Gargeya S."/>
            <person name="Alvarado L."/>
            <person name="Berlin A."/>
            <person name="Chapman S.B."/>
            <person name="Chen Z."/>
            <person name="Freedman E."/>
            <person name="Gellesch M."/>
            <person name="Goldberg J."/>
            <person name="Griggs A."/>
            <person name="Gujja S."/>
            <person name="Heilman E."/>
            <person name="Heiman D."/>
            <person name="Howarth C."/>
            <person name="Mehta T."/>
            <person name="Neiman D."/>
            <person name="Pearson M."/>
            <person name="Roberts A."/>
            <person name="Saif S."/>
            <person name="Shea T."/>
            <person name="Shenoy N."/>
            <person name="Sisk P."/>
            <person name="Stolte C."/>
            <person name="Sykes S."/>
            <person name="White J."/>
            <person name="Yandava C."/>
            <person name="Haas B."/>
            <person name="Nusbaum C."/>
            <person name="Birren B."/>
        </authorList>
    </citation>
    <scope>NUCLEOTIDE SEQUENCE [LARGE SCALE GENOMIC DNA]</scope>
    <source>
        <strain evidence="2">ATCC 50818</strain>
    </source>
</reference>
<protein>
    <submittedName>
        <fullName evidence="2">Uncharacterized protein</fullName>
    </submittedName>
</protein>
<dbReference type="InParanoid" id="F2UHX0"/>
<dbReference type="KEGG" id="sre:PTSG_08070"/>
<accession>F2UHX0</accession>
<sequence length="251" mass="27552">MSKRAGDDSIHVFRPKGVEMPLCLPDNDDDDNAACSSSSSSKMHTKGPVCVSCERTFPSLLSTRTCEACGARFCTVCLSVISSKLGDRWECVACQPRALTIPEPRRSPRRAALARRKDGSQQASSPAKQRANTKRILHDLKQCHSLEHLGIRVEVTNDISTWNISLLLDDGSMCSCLLVFREDYPATAPLVRVLSPHHATALKMRTEMVSPDGWSCLSFLLEGTRRWSSGIDVPAVLVCLRAQLSAALAQR</sequence>
<gene>
    <name evidence="2" type="ORF">PTSG_08070</name>
</gene>
<dbReference type="AlphaFoldDB" id="F2UHX0"/>
<dbReference type="Gene3D" id="3.10.110.10">
    <property type="entry name" value="Ubiquitin Conjugating Enzyme"/>
    <property type="match status" value="1"/>
</dbReference>
<keyword evidence="3" id="KW-1185">Reference proteome</keyword>
<organism evidence="3">
    <name type="scientific">Salpingoeca rosetta (strain ATCC 50818 / BSB-021)</name>
    <dbReference type="NCBI Taxonomy" id="946362"/>
    <lineage>
        <taxon>Eukaryota</taxon>
        <taxon>Choanoflagellata</taxon>
        <taxon>Craspedida</taxon>
        <taxon>Salpingoecidae</taxon>
        <taxon>Salpingoeca</taxon>
    </lineage>
</organism>
<dbReference type="SUPFAM" id="SSF54495">
    <property type="entry name" value="UBC-like"/>
    <property type="match status" value="1"/>
</dbReference>
<name>F2UHX0_SALR5</name>
<feature type="region of interest" description="Disordered" evidence="1">
    <location>
        <begin position="105"/>
        <end position="132"/>
    </location>
</feature>
<dbReference type="EMBL" id="GL832975">
    <property type="protein sequence ID" value="EGD76719.1"/>
    <property type="molecule type" value="Genomic_DNA"/>
</dbReference>
<evidence type="ECO:0000256" key="1">
    <source>
        <dbReference type="SAM" id="MobiDB-lite"/>
    </source>
</evidence>
<dbReference type="InterPro" id="IPR011011">
    <property type="entry name" value="Znf_FYVE_PHD"/>
</dbReference>
<dbReference type="SUPFAM" id="SSF57903">
    <property type="entry name" value="FYVE/PHD zinc finger"/>
    <property type="match status" value="1"/>
</dbReference>
<dbReference type="Proteomes" id="UP000007799">
    <property type="component" value="Unassembled WGS sequence"/>
</dbReference>